<feature type="region of interest" description="Disordered" evidence="1">
    <location>
        <begin position="92"/>
        <end position="112"/>
    </location>
</feature>
<keyword evidence="4" id="KW-1185">Reference proteome</keyword>
<reference evidence="4" key="1">
    <citation type="journal article" date="2019" name="Int. J. Syst. Evol. Microbiol.">
        <title>The Global Catalogue of Microorganisms (GCM) 10K type strain sequencing project: providing services to taxonomists for standard genome sequencing and annotation.</title>
        <authorList>
            <consortium name="The Broad Institute Genomics Platform"/>
            <consortium name="The Broad Institute Genome Sequencing Center for Infectious Disease"/>
            <person name="Wu L."/>
            <person name="Ma J."/>
        </authorList>
    </citation>
    <scope>NUCLEOTIDE SEQUENCE [LARGE SCALE GENOMIC DNA]</scope>
    <source>
        <strain evidence="4">CGMCC 1.12778</strain>
    </source>
</reference>
<evidence type="ECO:0000256" key="1">
    <source>
        <dbReference type="SAM" id="MobiDB-lite"/>
    </source>
</evidence>
<dbReference type="Pfam" id="PF02589">
    <property type="entry name" value="LUD_dom"/>
    <property type="match status" value="1"/>
</dbReference>
<comment type="caution">
    <text evidence="3">The sequence shown here is derived from an EMBL/GenBank/DDBJ whole genome shotgun (WGS) entry which is preliminary data.</text>
</comment>
<evidence type="ECO:0000313" key="4">
    <source>
        <dbReference type="Proteomes" id="UP000643279"/>
    </source>
</evidence>
<dbReference type="PANTHER" id="PTHR43682">
    <property type="entry name" value="LACTATE UTILIZATION PROTEIN C"/>
    <property type="match status" value="1"/>
</dbReference>
<dbReference type="EMBL" id="BMFW01000031">
    <property type="protein sequence ID" value="GGI01063.1"/>
    <property type="molecule type" value="Genomic_DNA"/>
</dbReference>
<feature type="domain" description="LUD" evidence="2">
    <location>
        <begin position="41"/>
        <end position="217"/>
    </location>
</feature>
<name>A0ABQ2AXE3_9MICC</name>
<organism evidence="3 4">
    <name type="scientific">Arthrobacter liuii</name>
    <dbReference type="NCBI Taxonomy" id="1476996"/>
    <lineage>
        <taxon>Bacteria</taxon>
        <taxon>Bacillati</taxon>
        <taxon>Actinomycetota</taxon>
        <taxon>Actinomycetes</taxon>
        <taxon>Micrococcales</taxon>
        <taxon>Micrococcaceae</taxon>
        <taxon>Arthrobacter</taxon>
    </lineage>
</organism>
<dbReference type="PANTHER" id="PTHR43682:SF1">
    <property type="entry name" value="LACTATE UTILIZATION PROTEIN C"/>
    <property type="match status" value="1"/>
</dbReference>
<sequence>MSARDDILTRIRGALKDSPEAPEIPREYRSASQLDGDALIELLVDRLVDYKAQVAVVAEAEVPARIASLLEGARTYVVPAGLDDGWLAGLDGGGDGGAPGSRRDSRRRLDSPAQPLTVAELDGVDAVVTSSAVAVAETGTILLDGSPNQGRRAISLVPDHHICVVRAADIAGILPEALRRIDGTRPITMISGPSATSDIELERVEGVHGPRRLDVIIAR</sequence>
<feature type="compositionally biased region" description="Basic and acidic residues" evidence="1">
    <location>
        <begin position="101"/>
        <end position="110"/>
    </location>
</feature>
<gene>
    <name evidence="3" type="ORF">GCM10007170_39650</name>
</gene>
<dbReference type="RefSeq" id="WP_188573246.1">
    <property type="nucleotide sequence ID" value="NZ_BMFW01000031.1"/>
</dbReference>
<accession>A0ABQ2AXE3</accession>
<protein>
    <recommendedName>
        <fullName evidence="2">LUD domain-containing protein</fullName>
    </recommendedName>
</protein>
<evidence type="ECO:0000259" key="2">
    <source>
        <dbReference type="Pfam" id="PF02589"/>
    </source>
</evidence>
<dbReference type="Proteomes" id="UP000643279">
    <property type="component" value="Unassembled WGS sequence"/>
</dbReference>
<dbReference type="InterPro" id="IPR037171">
    <property type="entry name" value="NagB/RpiA_transferase-like"/>
</dbReference>
<dbReference type="Gene3D" id="3.40.50.10420">
    <property type="entry name" value="NagB/RpiA/CoA transferase-like"/>
    <property type="match status" value="1"/>
</dbReference>
<dbReference type="InterPro" id="IPR024185">
    <property type="entry name" value="FTHF_cligase-like_sf"/>
</dbReference>
<proteinExistence type="predicted"/>
<evidence type="ECO:0000313" key="3">
    <source>
        <dbReference type="EMBL" id="GGI01063.1"/>
    </source>
</evidence>
<dbReference type="InterPro" id="IPR003741">
    <property type="entry name" value="LUD_dom"/>
</dbReference>
<dbReference type="SUPFAM" id="SSF100950">
    <property type="entry name" value="NagB/RpiA/CoA transferase-like"/>
    <property type="match status" value="1"/>
</dbReference>